<name>S4Y8C2_SORCE</name>
<organism evidence="1 2">
    <name type="scientific">Sorangium cellulosum So0157-2</name>
    <dbReference type="NCBI Taxonomy" id="1254432"/>
    <lineage>
        <taxon>Bacteria</taxon>
        <taxon>Pseudomonadati</taxon>
        <taxon>Myxococcota</taxon>
        <taxon>Polyangia</taxon>
        <taxon>Polyangiales</taxon>
        <taxon>Polyangiaceae</taxon>
        <taxon>Sorangium</taxon>
    </lineage>
</organism>
<dbReference type="AlphaFoldDB" id="S4Y8C2"/>
<dbReference type="HOGENOM" id="CLU_3205394_0_0_7"/>
<accession>S4Y8C2</accession>
<dbReference type="PATRIC" id="fig|1254432.3.peg.9447"/>
<dbReference type="KEGG" id="scu:SCE1572_41795"/>
<protein>
    <submittedName>
        <fullName evidence="1">Uncharacterized protein</fullName>
    </submittedName>
</protein>
<evidence type="ECO:0000313" key="1">
    <source>
        <dbReference type="EMBL" id="AGP40470.1"/>
    </source>
</evidence>
<proteinExistence type="predicted"/>
<gene>
    <name evidence="1" type="ORF">SCE1572_41795</name>
</gene>
<sequence length="45" mass="5118">MVKERDVALRQAHTKVTLLRAYVQSVASMRRADAGGHLRKRRLTA</sequence>
<evidence type="ECO:0000313" key="2">
    <source>
        <dbReference type="Proteomes" id="UP000014803"/>
    </source>
</evidence>
<reference evidence="1 2" key="1">
    <citation type="journal article" date="2013" name="Sci. Rep.">
        <title>Extraordinary expansion of a Sorangium cellulosum genome from an alkaline milieu.</title>
        <authorList>
            <person name="Han K."/>
            <person name="Li Z.F."/>
            <person name="Peng R."/>
            <person name="Zhu L.P."/>
            <person name="Zhou T."/>
            <person name="Wang L.G."/>
            <person name="Li S.G."/>
            <person name="Zhang X.B."/>
            <person name="Hu W."/>
            <person name="Wu Z.H."/>
            <person name="Qin N."/>
            <person name="Li Y.Z."/>
        </authorList>
    </citation>
    <scope>NUCLEOTIDE SEQUENCE [LARGE SCALE GENOMIC DNA]</scope>
    <source>
        <strain evidence="1 2">So0157-2</strain>
    </source>
</reference>
<dbReference type="STRING" id="1254432.SCE1572_41795"/>
<dbReference type="EMBL" id="CP003969">
    <property type="protein sequence ID" value="AGP40470.1"/>
    <property type="molecule type" value="Genomic_DNA"/>
</dbReference>
<dbReference type="Proteomes" id="UP000014803">
    <property type="component" value="Chromosome"/>
</dbReference>